<evidence type="ECO:0000256" key="5">
    <source>
        <dbReference type="ARBA" id="ARBA00022989"/>
    </source>
</evidence>
<dbReference type="EMBL" id="FSQW01000001">
    <property type="protein sequence ID" value="SIN65181.1"/>
    <property type="molecule type" value="Genomic_DNA"/>
</dbReference>
<feature type="transmembrane region" description="Helical" evidence="7">
    <location>
        <begin position="187"/>
        <end position="207"/>
    </location>
</feature>
<keyword evidence="4 7" id="KW-0812">Transmembrane</keyword>
<feature type="transmembrane region" description="Helical" evidence="7">
    <location>
        <begin position="408"/>
        <end position="429"/>
    </location>
</feature>
<evidence type="ECO:0000256" key="3">
    <source>
        <dbReference type="ARBA" id="ARBA00022448"/>
    </source>
</evidence>
<evidence type="ECO:0000259" key="8">
    <source>
        <dbReference type="PROSITE" id="PS50850"/>
    </source>
</evidence>
<gene>
    <name evidence="9" type="ORF">SAMN02745824_1481</name>
</gene>
<evidence type="ECO:0000313" key="10">
    <source>
        <dbReference type="Proteomes" id="UP000185192"/>
    </source>
</evidence>
<reference evidence="10" key="1">
    <citation type="submission" date="2016-11" db="EMBL/GenBank/DDBJ databases">
        <authorList>
            <person name="Varghese N."/>
            <person name="Submissions S."/>
        </authorList>
    </citation>
    <scope>NUCLEOTIDE SEQUENCE [LARGE SCALE GENOMIC DNA]</scope>
    <source>
        <strain evidence="10">DSM 22363</strain>
    </source>
</reference>
<keyword evidence="3" id="KW-0813">Transport</keyword>
<dbReference type="PROSITE" id="PS50850">
    <property type="entry name" value="MFS"/>
    <property type="match status" value="1"/>
</dbReference>
<dbReference type="STRING" id="1123272.SAMN02745824_1481"/>
<dbReference type="PANTHER" id="PTHR12778:SF10">
    <property type="entry name" value="MAJOR FACILITATOR SUPERFAMILY DOMAIN-CONTAINING PROTEIN 3"/>
    <property type="match status" value="1"/>
</dbReference>
<feature type="transmembrane region" description="Helical" evidence="7">
    <location>
        <begin position="347"/>
        <end position="369"/>
    </location>
</feature>
<keyword evidence="6 7" id="KW-0472">Membrane</keyword>
<dbReference type="Proteomes" id="UP000185192">
    <property type="component" value="Unassembled WGS sequence"/>
</dbReference>
<dbReference type="SUPFAM" id="SSF103473">
    <property type="entry name" value="MFS general substrate transporter"/>
    <property type="match status" value="1"/>
</dbReference>
<dbReference type="PANTHER" id="PTHR12778">
    <property type="entry name" value="SOLUTE CARRIER FAMILY 33 ACETYL-COA TRANSPORTER -RELATED"/>
    <property type="match status" value="1"/>
</dbReference>
<dbReference type="GO" id="GO:0022857">
    <property type="term" value="F:transmembrane transporter activity"/>
    <property type="evidence" value="ECO:0007669"/>
    <property type="project" value="InterPro"/>
</dbReference>
<dbReference type="InterPro" id="IPR020846">
    <property type="entry name" value="MFS_dom"/>
</dbReference>
<dbReference type="RefSeq" id="WP_074204395.1">
    <property type="nucleotide sequence ID" value="NZ_FSQW01000001.1"/>
</dbReference>
<dbReference type="Gene3D" id="1.20.1250.20">
    <property type="entry name" value="MFS general substrate transporter like domains"/>
    <property type="match status" value="2"/>
</dbReference>
<evidence type="ECO:0000256" key="6">
    <source>
        <dbReference type="ARBA" id="ARBA00023136"/>
    </source>
</evidence>
<dbReference type="Pfam" id="PF07690">
    <property type="entry name" value="MFS_1"/>
    <property type="match status" value="1"/>
</dbReference>
<evidence type="ECO:0000256" key="7">
    <source>
        <dbReference type="SAM" id="Phobius"/>
    </source>
</evidence>
<accession>A0A1N6D312</accession>
<feature type="transmembrane region" description="Helical" evidence="7">
    <location>
        <begin position="317"/>
        <end position="335"/>
    </location>
</feature>
<feature type="transmembrane region" description="Helical" evidence="7">
    <location>
        <begin position="94"/>
        <end position="115"/>
    </location>
</feature>
<feature type="transmembrane region" description="Helical" evidence="7">
    <location>
        <begin position="31"/>
        <end position="53"/>
    </location>
</feature>
<evidence type="ECO:0000313" key="9">
    <source>
        <dbReference type="EMBL" id="SIN65181.1"/>
    </source>
</evidence>
<dbReference type="InterPro" id="IPR036259">
    <property type="entry name" value="MFS_trans_sf"/>
</dbReference>
<protein>
    <submittedName>
        <fullName evidence="9">Major Facilitator Superfamily protein</fullName>
    </submittedName>
</protein>
<feature type="transmembrane region" description="Helical" evidence="7">
    <location>
        <begin position="59"/>
        <end position="82"/>
    </location>
</feature>
<dbReference type="InterPro" id="IPR011701">
    <property type="entry name" value="MFS"/>
</dbReference>
<organism evidence="9 10">
    <name type="scientific">Parasphingorhabdus marina DSM 22363</name>
    <dbReference type="NCBI Taxonomy" id="1123272"/>
    <lineage>
        <taxon>Bacteria</taxon>
        <taxon>Pseudomonadati</taxon>
        <taxon>Pseudomonadota</taxon>
        <taxon>Alphaproteobacteria</taxon>
        <taxon>Sphingomonadales</taxon>
        <taxon>Sphingomonadaceae</taxon>
        <taxon>Parasphingorhabdus</taxon>
    </lineage>
</organism>
<keyword evidence="5 7" id="KW-1133">Transmembrane helix</keyword>
<feature type="transmembrane region" description="Helical" evidence="7">
    <location>
        <begin position="163"/>
        <end position="181"/>
    </location>
</feature>
<dbReference type="AlphaFoldDB" id="A0A1N6D312"/>
<dbReference type="GO" id="GO:0016020">
    <property type="term" value="C:membrane"/>
    <property type="evidence" value="ECO:0007669"/>
    <property type="project" value="UniProtKB-SubCell"/>
</dbReference>
<feature type="transmembrane region" description="Helical" evidence="7">
    <location>
        <begin position="287"/>
        <end position="310"/>
    </location>
</feature>
<comment type="similarity">
    <text evidence="2">Belongs to the major facilitator superfamily.</text>
</comment>
<evidence type="ECO:0000256" key="1">
    <source>
        <dbReference type="ARBA" id="ARBA00004141"/>
    </source>
</evidence>
<feature type="transmembrane region" description="Helical" evidence="7">
    <location>
        <begin position="381"/>
        <end position="402"/>
    </location>
</feature>
<proteinExistence type="inferred from homology"/>
<sequence length="444" mass="47607">MTEARLALPSSLFQLPAFADSPKLRLLMGALLYLAQGFPQGIFFAAIPTWLAANGQSTAVVASAVAAASLPWSLKFLAGLFMDRYTWRPMGRRRPWLIGSQAGIVATLVMAAALSPSASDTAVVIGMIFALSVLTAVQDVALDALVVDLTPEGEMGRMNGFMFGGKVLGIAGGSAITSYLLQYYGFSFSMLGMIGFFALPALSIVLVRERKGEKLLPWTSGAVAEDAKTVIPENWFAILVAAFRNLFRRQTLLVAILLLTYGVHQNLNDTTGSLFAIRQMGWSQSQFTSMLALSNIVMGLFCLTVGGWIVDRFGPGPIAFWSGAAALPIMMGYLVDEALWQSDSLYIAWYFTKNVPLFLFYLANLVLAMRVATPEVAATSLSVLFSITTIGFVIASAILPTLENIGGFQAMFGASAVLVFVAGLISLLLSKEVRQAAKTDPSAN</sequence>
<name>A0A1N6D312_9SPHN</name>
<feature type="transmembrane region" description="Helical" evidence="7">
    <location>
        <begin position="251"/>
        <end position="267"/>
    </location>
</feature>
<feature type="transmembrane region" description="Helical" evidence="7">
    <location>
        <begin position="121"/>
        <end position="142"/>
    </location>
</feature>
<evidence type="ECO:0000256" key="2">
    <source>
        <dbReference type="ARBA" id="ARBA00008335"/>
    </source>
</evidence>
<feature type="domain" description="Major facilitator superfamily (MFS) profile" evidence="8">
    <location>
        <begin position="25"/>
        <end position="434"/>
    </location>
</feature>
<evidence type="ECO:0000256" key="4">
    <source>
        <dbReference type="ARBA" id="ARBA00022692"/>
    </source>
</evidence>
<keyword evidence="10" id="KW-1185">Reference proteome</keyword>
<dbReference type="OrthoDB" id="9787815at2"/>
<dbReference type="InterPro" id="IPR004752">
    <property type="entry name" value="AmpG_permease/AT-1"/>
</dbReference>
<comment type="subcellular location">
    <subcellularLocation>
        <location evidence="1">Membrane</location>
        <topology evidence="1">Multi-pass membrane protein</topology>
    </subcellularLocation>
</comment>